<evidence type="ECO:0000313" key="6">
    <source>
        <dbReference type="EMBL" id="KAB1204132.1"/>
    </source>
</evidence>
<feature type="transmembrane region" description="Helical" evidence="3">
    <location>
        <begin position="45"/>
        <end position="62"/>
    </location>
</feature>
<dbReference type="Gene3D" id="2.60.120.10">
    <property type="entry name" value="Jelly Rolls"/>
    <property type="match status" value="1"/>
</dbReference>
<accession>A0A6A1UV46</accession>
<feature type="domain" description="Cyclic nucleotide-binding" evidence="4">
    <location>
        <begin position="275"/>
        <end position="354"/>
    </location>
</feature>
<dbReference type="GO" id="GO:0034220">
    <property type="term" value="P:monoatomic ion transmembrane transport"/>
    <property type="evidence" value="ECO:0007669"/>
    <property type="project" value="UniProtKB-KW"/>
</dbReference>
<keyword evidence="3" id="KW-0812">Transmembrane</keyword>
<reference evidence="5" key="1">
    <citation type="submission" date="2018-07" db="EMBL/GenBank/DDBJ databases">
        <authorList>
            <person name="Gao Z.-S."/>
            <person name="Jia H.-M."/>
            <person name="Jia H.-J."/>
            <person name="Cai Q.-L."/>
            <person name="Wang Y."/>
            <person name="Zhao H.-B."/>
        </authorList>
    </citation>
    <scope>NUCLEOTIDE SEQUENCE</scope>
    <source>
        <tissue evidence="5">Leaves</tissue>
    </source>
</reference>
<proteinExistence type="predicted"/>
<evidence type="ECO:0000313" key="5">
    <source>
        <dbReference type="EMBL" id="KAB1204131.1"/>
    </source>
</evidence>
<dbReference type="PANTHER" id="PTHR45651">
    <property type="entry name" value="CYCLIC NUCLEOTIDE-GATED ION CHANNEL 15-RELATED-RELATED"/>
    <property type="match status" value="1"/>
</dbReference>
<keyword evidence="3" id="KW-1133">Transmembrane helix</keyword>
<keyword evidence="3" id="KW-0472">Membrane</keyword>
<name>A0A6A1UV46_9ROSI</name>
<dbReference type="SMART" id="SM00100">
    <property type="entry name" value="cNMP"/>
    <property type="match status" value="1"/>
</dbReference>
<keyword evidence="7" id="KW-1185">Reference proteome</keyword>
<reference evidence="5" key="3">
    <citation type="submission" date="2019-09" db="EMBL/GenBank/DDBJ databases">
        <authorList>
            <person name="Gao Z."/>
        </authorList>
    </citation>
    <scope>NUCLEOTIDE SEQUENCE</scope>
    <source>
        <tissue evidence="5">Leaves</tissue>
    </source>
</reference>
<reference evidence="5 7" key="2">
    <citation type="journal article" date="2019" name="Plant Biotechnol. J.">
        <title>The red bayberry genome and genetic basis of sex determination.</title>
        <authorList>
            <person name="Jia H.M."/>
            <person name="Jia H.J."/>
            <person name="Cai Q.L."/>
            <person name="Wang Y."/>
            <person name="Zhao H.B."/>
            <person name="Yang W.F."/>
            <person name="Wang G.Y."/>
            <person name="Li Y.H."/>
            <person name="Zhan D.L."/>
            <person name="Shen Y.T."/>
            <person name="Niu Q.F."/>
            <person name="Chang L."/>
            <person name="Qiu J."/>
            <person name="Zhao L."/>
            <person name="Xie H.B."/>
            <person name="Fu W.Y."/>
            <person name="Jin J."/>
            <person name="Li X.W."/>
            <person name="Jiao Y."/>
            <person name="Zhou C.C."/>
            <person name="Tu T."/>
            <person name="Chai C.Y."/>
            <person name="Gao J.L."/>
            <person name="Fan L.J."/>
            <person name="van de Weg E."/>
            <person name="Wang J.Y."/>
            <person name="Gao Z.S."/>
        </authorList>
    </citation>
    <scope>NUCLEOTIDE SEQUENCE [LARGE SCALE GENOMIC DNA]</scope>
    <source>
        <tissue evidence="5">Leaves</tissue>
    </source>
</reference>
<evidence type="ECO:0000256" key="1">
    <source>
        <dbReference type="ARBA" id="ARBA00023286"/>
    </source>
</evidence>
<dbReference type="InterPro" id="IPR000595">
    <property type="entry name" value="cNMP-bd_dom"/>
</dbReference>
<sequence length="462" mass="53494">MTILLVTYLFQFFPKLYHSIYLLRKLQKVTGYIFGGDWWPLHLNVLAYLIASHVFGGCWYALSTQRLVSCLEQQSGPSNKLNLPLVCSEGSCNQPRLPGNTLENPCGNLTLIRSSCLELDGPFTYGIYREALPVFSTNSPALRILYPIYWGFLNLCSWGNELSPSTNWLELVVSMCVTVTGLALVIILIGNIQSCLHTVMATKKTMQLRYRDIEWWMKRRQLPSHLRRRVRQFELQRWASMAGQDEMELIRDLPDGLRRDIKRYLCIDLVKKVPLFHTLNDVILDNICDMVKPLIYSKGERIVREGAPVQRMIFIVNGRVKRSQALSKGFIATSVLELGSFFGDELLSWCLRRPFIDRLPSSSATFVCLESIEAYSLDAYHLRFITDHFSYRFLSGRLKRTTRYYSSNWRTWGAVIIQIAWRRHRVRTGGGVIPQMQNRGTEDLLRQYATLFMSLRPRDHLE</sequence>
<dbReference type="InterPro" id="IPR014710">
    <property type="entry name" value="RmlC-like_jellyroll"/>
</dbReference>
<evidence type="ECO:0000313" key="7">
    <source>
        <dbReference type="Proteomes" id="UP000516437"/>
    </source>
</evidence>
<dbReference type="PANTHER" id="PTHR45651:SF50">
    <property type="entry name" value="CYCLIC NUCLEOTIDE-GATED ION CHANNEL 2"/>
    <property type="match status" value="1"/>
</dbReference>
<dbReference type="EMBL" id="RXIC02000026">
    <property type="protein sequence ID" value="KAB1204131.1"/>
    <property type="molecule type" value="Genomic_DNA"/>
</dbReference>
<dbReference type="CDD" id="cd00038">
    <property type="entry name" value="CAP_ED"/>
    <property type="match status" value="1"/>
</dbReference>
<keyword evidence="1" id="KW-1071">Ligand-gated ion channel</keyword>
<dbReference type="Gene3D" id="1.10.287.630">
    <property type="entry name" value="Helix hairpin bin"/>
    <property type="match status" value="1"/>
</dbReference>
<dbReference type="GO" id="GO:0016020">
    <property type="term" value="C:membrane"/>
    <property type="evidence" value="ECO:0007669"/>
    <property type="project" value="UniProtKB-SubCell"/>
</dbReference>
<gene>
    <name evidence="5" type="ORF">CJ030_MR8G004028</name>
    <name evidence="6" type="ORF">CJ030_MR8G004029</name>
</gene>
<dbReference type="AlphaFoldDB" id="A0A6A1UV46"/>
<dbReference type="SUPFAM" id="SSF51206">
    <property type="entry name" value="cAMP-binding domain-like"/>
    <property type="match status" value="1"/>
</dbReference>
<evidence type="ECO:0000256" key="2">
    <source>
        <dbReference type="ARBA" id="ARBA00023303"/>
    </source>
</evidence>
<keyword evidence="2" id="KW-0407">Ion channel</keyword>
<organism evidence="5 7">
    <name type="scientific">Morella rubra</name>
    <name type="common">Chinese bayberry</name>
    <dbReference type="NCBI Taxonomy" id="262757"/>
    <lineage>
        <taxon>Eukaryota</taxon>
        <taxon>Viridiplantae</taxon>
        <taxon>Streptophyta</taxon>
        <taxon>Embryophyta</taxon>
        <taxon>Tracheophyta</taxon>
        <taxon>Spermatophyta</taxon>
        <taxon>Magnoliopsida</taxon>
        <taxon>eudicotyledons</taxon>
        <taxon>Gunneridae</taxon>
        <taxon>Pentapetalae</taxon>
        <taxon>rosids</taxon>
        <taxon>fabids</taxon>
        <taxon>Fagales</taxon>
        <taxon>Myricaceae</taxon>
        <taxon>Morella</taxon>
    </lineage>
</organism>
<comment type="caution">
    <text evidence="5">The sequence shown here is derived from an EMBL/GenBank/DDBJ whole genome shotgun (WGS) entry which is preliminary data.</text>
</comment>
<feature type="transmembrane region" description="Helical" evidence="3">
    <location>
        <begin position="168"/>
        <end position="190"/>
    </location>
</feature>
<evidence type="ECO:0000256" key="3">
    <source>
        <dbReference type="SAM" id="Phobius"/>
    </source>
</evidence>
<dbReference type="EMBL" id="RXIC02000026">
    <property type="protein sequence ID" value="KAB1204132.1"/>
    <property type="molecule type" value="Genomic_DNA"/>
</dbReference>
<dbReference type="InterPro" id="IPR018490">
    <property type="entry name" value="cNMP-bd_dom_sf"/>
</dbReference>
<dbReference type="SUPFAM" id="SSF81324">
    <property type="entry name" value="Voltage-gated potassium channels"/>
    <property type="match status" value="1"/>
</dbReference>
<protein>
    <submittedName>
        <fullName evidence="5">Cyclic nucleotide-gated ion channel 2</fullName>
    </submittedName>
</protein>
<keyword evidence="1" id="KW-0406">Ion transport</keyword>
<dbReference type="Proteomes" id="UP000516437">
    <property type="component" value="Chromosome 8"/>
</dbReference>
<dbReference type="PROSITE" id="PS50042">
    <property type="entry name" value="CNMP_BINDING_3"/>
    <property type="match status" value="1"/>
</dbReference>
<keyword evidence="1" id="KW-0813">Transport</keyword>
<dbReference type="OrthoDB" id="421226at2759"/>
<dbReference type="Pfam" id="PF00027">
    <property type="entry name" value="cNMP_binding"/>
    <property type="match status" value="1"/>
</dbReference>
<evidence type="ECO:0000259" key="4">
    <source>
        <dbReference type="PROSITE" id="PS50042"/>
    </source>
</evidence>